<keyword evidence="7" id="KW-1003">Cell membrane</keyword>
<comment type="function">
    <text evidence="7">F(1)F(0) ATP synthase produces ATP from ADP in the presence of a proton or sodium gradient. F-type ATPases consist of two structural domains, F(1) containing the extramembraneous catalytic core and F(0) containing the membrane proton channel, linked together by a central stalk and a peripheral stalk. During catalysis, ATP synthesis in the catalytic domain of F(1) is coupled via a rotary mechanism of the central stalk subunits to proton translocation.</text>
</comment>
<name>A0A2M7G3D8_9BACT</name>
<evidence type="ECO:0000256" key="6">
    <source>
        <dbReference type="ARBA" id="ARBA00023310"/>
    </source>
</evidence>
<evidence type="ECO:0000256" key="4">
    <source>
        <dbReference type="ARBA" id="ARBA00023065"/>
    </source>
</evidence>
<evidence type="ECO:0000256" key="7">
    <source>
        <dbReference type="HAMAP-Rule" id="MF_01416"/>
    </source>
</evidence>
<comment type="subcellular location">
    <subcellularLocation>
        <location evidence="7">Cell membrane</location>
        <topology evidence="7">Peripheral membrane protein</topology>
    </subcellularLocation>
    <subcellularLocation>
        <location evidence="1">Membrane</location>
    </subcellularLocation>
</comment>
<dbReference type="GO" id="GO:0046933">
    <property type="term" value="F:proton-transporting ATP synthase activity, rotational mechanism"/>
    <property type="evidence" value="ECO:0007669"/>
    <property type="project" value="UniProtKB-UniRule"/>
</dbReference>
<dbReference type="GO" id="GO:0045259">
    <property type="term" value="C:proton-transporting ATP synthase complex"/>
    <property type="evidence" value="ECO:0007669"/>
    <property type="project" value="UniProtKB-KW"/>
</dbReference>
<evidence type="ECO:0000256" key="2">
    <source>
        <dbReference type="ARBA" id="ARBA00022448"/>
    </source>
</evidence>
<gene>
    <name evidence="7" type="primary">atpH</name>
    <name evidence="8" type="ORF">COW36_13885</name>
</gene>
<reference evidence="8 9" key="1">
    <citation type="submission" date="2017-09" db="EMBL/GenBank/DDBJ databases">
        <title>Depth-based differentiation of microbial function through sediment-hosted aquifers and enrichment of novel symbionts in the deep terrestrial subsurface.</title>
        <authorList>
            <person name="Probst A.J."/>
            <person name="Ladd B."/>
            <person name="Jarett J.K."/>
            <person name="Geller-Mcgrath D.E."/>
            <person name="Sieber C.M."/>
            <person name="Emerson J.B."/>
            <person name="Anantharaman K."/>
            <person name="Thomas B.C."/>
            <person name="Malmstrom R."/>
            <person name="Stieglmeier M."/>
            <person name="Klingl A."/>
            <person name="Woyke T."/>
            <person name="Ryan C.M."/>
            <person name="Banfield J.F."/>
        </authorList>
    </citation>
    <scope>NUCLEOTIDE SEQUENCE [LARGE SCALE GENOMIC DNA]</scope>
    <source>
        <strain evidence="8">CG17_big_fil_post_rev_8_21_14_2_50_48_46</strain>
    </source>
</reference>
<accession>A0A2M7G3D8</accession>
<dbReference type="InterPro" id="IPR020781">
    <property type="entry name" value="ATPase_OSCP/d_CS"/>
</dbReference>
<keyword evidence="4 7" id="KW-0406">Ion transport</keyword>
<dbReference type="PROSITE" id="PS00389">
    <property type="entry name" value="ATPASE_DELTA"/>
    <property type="match status" value="1"/>
</dbReference>
<dbReference type="SUPFAM" id="SSF47928">
    <property type="entry name" value="N-terminal domain of the delta subunit of the F1F0-ATP synthase"/>
    <property type="match status" value="1"/>
</dbReference>
<evidence type="ECO:0000256" key="1">
    <source>
        <dbReference type="ARBA" id="ARBA00004370"/>
    </source>
</evidence>
<dbReference type="Pfam" id="PF00213">
    <property type="entry name" value="OSCP"/>
    <property type="match status" value="1"/>
</dbReference>
<keyword evidence="5 7" id="KW-0472">Membrane</keyword>
<evidence type="ECO:0000256" key="3">
    <source>
        <dbReference type="ARBA" id="ARBA00022781"/>
    </source>
</evidence>
<keyword evidence="6 7" id="KW-0066">ATP synthesis</keyword>
<dbReference type="Gene3D" id="1.10.520.20">
    <property type="entry name" value="N-terminal domain of the delta subunit of the F1F0-ATP synthase"/>
    <property type="match status" value="1"/>
</dbReference>
<dbReference type="HAMAP" id="MF_01416">
    <property type="entry name" value="ATP_synth_delta_bact"/>
    <property type="match status" value="1"/>
</dbReference>
<keyword evidence="3 7" id="KW-0375">Hydrogen ion transport</keyword>
<dbReference type="InterPro" id="IPR026015">
    <property type="entry name" value="ATP_synth_OSCP/delta_N_sf"/>
</dbReference>
<evidence type="ECO:0000256" key="5">
    <source>
        <dbReference type="ARBA" id="ARBA00023136"/>
    </source>
</evidence>
<comment type="caution">
    <text evidence="8">The sequence shown here is derived from an EMBL/GenBank/DDBJ whole genome shotgun (WGS) entry which is preliminary data.</text>
</comment>
<comment type="function">
    <text evidence="7">This protein is part of the stalk that links CF(0) to CF(1). It either transmits conformational changes from CF(0) to CF(1) or is implicated in proton conduction.</text>
</comment>
<evidence type="ECO:0000313" key="9">
    <source>
        <dbReference type="Proteomes" id="UP000231019"/>
    </source>
</evidence>
<dbReference type="NCBIfam" id="TIGR01145">
    <property type="entry name" value="ATP_synt_delta"/>
    <property type="match status" value="1"/>
</dbReference>
<keyword evidence="7" id="KW-0139">CF(1)</keyword>
<protein>
    <recommendedName>
        <fullName evidence="7">ATP synthase subunit delta</fullName>
    </recommendedName>
    <alternativeName>
        <fullName evidence="7">ATP synthase F(1) sector subunit delta</fullName>
    </alternativeName>
    <alternativeName>
        <fullName evidence="7">F-type ATPase subunit delta</fullName>
        <shortName evidence="7">F-ATPase subunit delta</shortName>
    </alternativeName>
</protein>
<evidence type="ECO:0000313" key="8">
    <source>
        <dbReference type="EMBL" id="PIW16217.1"/>
    </source>
</evidence>
<organism evidence="8 9">
    <name type="scientific">bacterium (Candidatus Blackallbacteria) CG17_big_fil_post_rev_8_21_14_2_50_48_46</name>
    <dbReference type="NCBI Taxonomy" id="2014261"/>
    <lineage>
        <taxon>Bacteria</taxon>
        <taxon>Candidatus Blackallbacteria</taxon>
    </lineage>
</organism>
<dbReference type="PANTHER" id="PTHR11910">
    <property type="entry name" value="ATP SYNTHASE DELTA CHAIN"/>
    <property type="match status" value="1"/>
</dbReference>
<dbReference type="Proteomes" id="UP000231019">
    <property type="component" value="Unassembled WGS sequence"/>
</dbReference>
<dbReference type="EMBL" id="PFFQ01000039">
    <property type="protein sequence ID" value="PIW16217.1"/>
    <property type="molecule type" value="Genomic_DNA"/>
</dbReference>
<dbReference type="AlphaFoldDB" id="A0A2M7G3D8"/>
<dbReference type="NCBIfam" id="NF004403">
    <property type="entry name" value="PRK05758.2-4"/>
    <property type="match status" value="1"/>
</dbReference>
<comment type="similarity">
    <text evidence="7">Belongs to the ATPase delta chain family.</text>
</comment>
<keyword evidence="2 7" id="KW-0813">Transport</keyword>
<dbReference type="PRINTS" id="PR00125">
    <property type="entry name" value="ATPASEDELTA"/>
</dbReference>
<dbReference type="InterPro" id="IPR000711">
    <property type="entry name" value="ATPase_OSCP/dsu"/>
</dbReference>
<sequence length="177" mass="19982">MKQKVISERYAEALFGLAHELKKEDEFGATLHEIVALIQENVDLSRILLHPVIKKADKHAVLKNLFAAKVPAEMLHFLFLLVDKKRENYLAEIADEYQRLLNQLHKKVVTEVITAVPLVDKTEKILKKELEAYLGQTVEMRCETDPSILGGVRIKIGDRMIDGSLKTQLAGLAQTLA</sequence>
<dbReference type="GO" id="GO:0005886">
    <property type="term" value="C:plasma membrane"/>
    <property type="evidence" value="ECO:0007669"/>
    <property type="project" value="UniProtKB-SubCell"/>
</dbReference>
<proteinExistence type="inferred from homology"/>